<dbReference type="Gene3D" id="3.90.470.20">
    <property type="entry name" value="4'-phosphopantetheinyl transferase domain"/>
    <property type="match status" value="2"/>
</dbReference>
<dbReference type="Proteomes" id="UP001409291">
    <property type="component" value="Unassembled WGS sequence"/>
</dbReference>
<dbReference type="SUPFAM" id="SSF56214">
    <property type="entry name" value="4'-phosphopantetheinyl transferase"/>
    <property type="match status" value="2"/>
</dbReference>
<evidence type="ECO:0000256" key="2">
    <source>
        <dbReference type="ARBA" id="ARBA00022679"/>
    </source>
</evidence>
<evidence type="ECO:0000259" key="4">
    <source>
        <dbReference type="Pfam" id="PF22624"/>
    </source>
</evidence>
<feature type="domain" description="4'-phosphopantetheinyl transferase N-terminal" evidence="4">
    <location>
        <begin position="18"/>
        <end position="95"/>
    </location>
</feature>
<dbReference type="EMBL" id="JBDJNQ010000001">
    <property type="protein sequence ID" value="MEN5375831.1"/>
    <property type="molecule type" value="Genomic_DNA"/>
</dbReference>
<dbReference type="GO" id="GO:0016740">
    <property type="term" value="F:transferase activity"/>
    <property type="evidence" value="ECO:0007669"/>
    <property type="project" value="UniProtKB-KW"/>
</dbReference>
<keyword evidence="6" id="KW-1185">Reference proteome</keyword>
<sequence length="212" mass="24572">MIELMYCDIRGLEDKAVAAYMNMLPVTMRDYVSRYKFVKDRKARLIARLMLSNALIKDLGSSSLIDEYSLSSHGKPWIPDWKFFNISHSGDLVLLSYGDMNLGIDIEMHEDLDPFLLTDNLHPEEFHYLNTSKDKIKAFYDIWVRKEALLKAVGTGLTNNLHELNCLGNSIFYEGTKWYYSDIDFYNGYSCCVCSMSLIDVVYYEYKLPIVS</sequence>
<keyword evidence="2 5" id="KW-0808">Transferase</keyword>
<evidence type="ECO:0000313" key="5">
    <source>
        <dbReference type="EMBL" id="MEN5375831.1"/>
    </source>
</evidence>
<accession>A0ABV0BM03</accession>
<comment type="similarity">
    <text evidence="1">Belongs to the P-Pant transferase superfamily. Gsp/Sfp/HetI/AcpT family.</text>
</comment>
<proteinExistence type="inferred from homology"/>
<dbReference type="InterPro" id="IPR055066">
    <property type="entry name" value="AASDHPPT_N"/>
</dbReference>
<dbReference type="InterPro" id="IPR037143">
    <property type="entry name" value="4-PPantetheinyl_Trfase_dom_sf"/>
</dbReference>
<evidence type="ECO:0000313" key="6">
    <source>
        <dbReference type="Proteomes" id="UP001409291"/>
    </source>
</evidence>
<gene>
    <name evidence="5" type="ORF">ABE541_01010</name>
</gene>
<evidence type="ECO:0000256" key="1">
    <source>
        <dbReference type="ARBA" id="ARBA00010990"/>
    </source>
</evidence>
<name>A0ABV0BM03_9SPHI</name>
<feature type="domain" description="4'-phosphopantetheinyl transferase" evidence="3">
    <location>
        <begin position="102"/>
        <end position="168"/>
    </location>
</feature>
<dbReference type="RefSeq" id="WP_346580359.1">
    <property type="nucleotide sequence ID" value="NZ_JBDJLH010000006.1"/>
</dbReference>
<organism evidence="5 6">
    <name type="scientific">Sphingobacterium kitahiroshimense</name>
    <dbReference type="NCBI Taxonomy" id="470446"/>
    <lineage>
        <taxon>Bacteria</taxon>
        <taxon>Pseudomonadati</taxon>
        <taxon>Bacteroidota</taxon>
        <taxon>Sphingobacteriia</taxon>
        <taxon>Sphingobacteriales</taxon>
        <taxon>Sphingobacteriaceae</taxon>
        <taxon>Sphingobacterium</taxon>
    </lineage>
</organism>
<dbReference type="Pfam" id="PF22624">
    <property type="entry name" value="AASDHPPT_N"/>
    <property type="match status" value="1"/>
</dbReference>
<dbReference type="Pfam" id="PF01648">
    <property type="entry name" value="ACPS"/>
    <property type="match status" value="1"/>
</dbReference>
<evidence type="ECO:0000259" key="3">
    <source>
        <dbReference type="Pfam" id="PF01648"/>
    </source>
</evidence>
<dbReference type="PANTHER" id="PTHR12215">
    <property type="entry name" value="PHOSPHOPANTETHEINE TRANSFERASE"/>
    <property type="match status" value="1"/>
</dbReference>
<dbReference type="InterPro" id="IPR050559">
    <property type="entry name" value="P-Pant_transferase_sf"/>
</dbReference>
<reference evidence="5 6" key="1">
    <citation type="submission" date="2024-04" db="EMBL/GenBank/DDBJ databases">
        <title>WGS of bacteria from Torrens River.</title>
        <authorList>
            <person name="Wyrsch E.R."/>
            <person name="Drigo B."/>
        </authorList>
    </citation>
    <scope>NUCLEOTIDE SEQUENCE [LARGE SCALE GENOMIC DNA]</scope>
    <source>
        <strain evidence="5 6">TWI391</strain>
    </source>
</reference>
<dbReference type="InterPro" id="IPR008278">
    <property type="entry name" value="4-PPantetheinyl_Trfase_dom"/>
</dbReference>
<comment type="caution">
    <text evidence="5">The sequence shown here is derived from an EMBL/GenBank/DDBJ whole genome shotgun (WGS) entry which is preliminary data.</text>
</comment>
<protein>
    <submittedName>
        <fullName evidence="5">4'-phosphopantetheinyl transferase superfamily protein</fullName>
    </submittedName>
</protein>
<dbReference type="PANTHER" id="PTHR12215:SF10">
    <property type="entry name" value="L-AMINOADIPATE-SEMIALDEHYDE DEHYDROGENASE-PHOSPHOPANTETHEINYL TRANSFERASE"/>
    <property type="match status" value="1"/>
</dbReference>